<comment type="caution">
    <text evidence="3">The sequence shown here is derived from an EMBL/GenBank/DDBJ whole genome shotgun (WGS) entry which is preliminary data.</text>
</comment>
<feature type="signal peptide" evidence="2">
    <location>
        <begin position="1"/>
        <end position="28"/>
    </location>
</feature>
<proteinExistence type="predicted"/>
<evidence type="ECO:0000313" key="3">
    <source>
        <dbReference type="EMBL" id="RPE77242.1"/>
    </source>
</evidence>
<name>A0A3N4V2P1_9GAMM</name>
<dbReference type="Proteomes" id="UP000269708">
    <property type="component" value="Unassembled WGS sequence"/>
</dbReference>
<protein>
    <submittedName>
        <fullName evidence="3">Uncharacterized protein</fullName>
    </submittedName>
</protein>
<keyword evidence="4" id="KW-1185">Reference proteome</keyword>
<gene>
    <name evidence="3" type="ORF">EDC50_2508</name>
</gene>
<keyword evidence="2" id="KW-0732">Signal</keyword>
<evidence type="ECO:0000256" key="1">
    <source>
        <dbReference type="SAM" id="MobiDB-lite"/>
    </source>
</evidence>
<dbReference type="EMBL" id="RKQN01000003">
    <property type="protein sequence ID" value="RPE77242.1"/>
    <property type="molecule type" value="Genomic_DNA"/>
</dbReference>
<feature type="compositionally biased region" description="Low complexity" evidence="1">
    <location>
        <begin position="24"/>
        <end position="40"/>
    </location>
</feature>
<dbReference type="AlphaFoldDB" id="A0A3N4V2P1"/>
<feature type="region of interest" description="Disordered" evidence="1">
    <location>
        <begin position="24"/>
        <end position="51"/>
    </location>
</feature>
<evidence type="ECO:0000256" key="2">
    <source>
        <dbReference type="SAM" id="SignalP"/>
    </source>
</evidence>
<accession>A0A3N4V2P1</accession>
<evidence type="ECO:0000313" key="4">
    <source>
        <dbReference type="Proteomes" id="UP000269708"/>
    </source>
</evidence>
<sequence length="104" mass="10893">MRRLLLAIALTAASGLAAFAVSAQSAPAADPQAKPAEASADGQTPRPISDRHCLRHTGSLIRADRAGKRGCNPVAGRAYDRDDIDRTGAIDLADALRRLDPAVH</sequence>
<dbReference type="OrthoDB" id="5988510at2"/>
<organism evidence="3 4">
    <name type="scientific">Vulcaniibacterium tengchongense</name>
    <dbReference type="NCBI Taxonomy" id="1273429"/>
    <lineage>
        <taxon>Bacteria</taxon>
        <taxon>Pseudomonadati</taxon>
        <taxon>Pseudomonadota</taxon>
        <taxon>Gammaproteobacteria</taxon>
        <taxon>Lysobacterales</taxon>
        <taxon>Lysobacteraceae</taxon>
        <taxon>Vulcaniibacterium</taxon>
    </lineage>
</organism>
<feature type="chain" id="PRO_5018110043" evidence="2">
    <location>
        <begin position="29"/>
        <end position="104"/>
    </location>
</feature>
<dbReference type="RefSeq" id="WP_123770819.1">
    <property type="nucleotide sequence ID" value="NZ_RKQN01000003.1"/>
</dbReference>
<reference evidence="3 4" key="1">
    <citation type="submission" date="2018-11" db="EMBL/GenBank/DDBJ databases">
        <title>Genomic Encyclopedia of Type Strains, Phase IV (KMG-IV): sequencing the most valuable type-strain genomes for metagenomic binning, comparative biology and taxonomic classification.</title>
        <authorList>
            <person name="Goeker M."/>
        </authorList>
    </citation>
    <scope>NUCLEOTIDE SEQUENCE [LARGE SCALE GENOMIC DNA]</scope>
    <source>
        <strain evidence="3 4">DSM 25623</strain>
    </source>
</reference>